<evidence type="ECO:0000256" key="2">
    <source>
        <dbReference type="ARBA" id="ARBA00005995"/>
    </source>
</evidence>
<evidence type="ECO:0000256" key="4">
    <source>
        <dbReference type="ARBA" id="ARBA00048448"/>
    </source>
</evidence>
<comment type="caution">
    <text evidence="8">The sequence shown here is derived from an EMBL/GenBank/DDBJ whole genome shotgun (WGS) entry which is preliminary data.</text>
</comment>
<dbReference type="Gene3D" id="3.50.50.60">
    <property type="entry name" value="FAD/NAD(P)-binding domain"/>
    <property type="match status" value="1"/>
</dbReference>
<feature type="binding site" evidence="5">
    <location>
        <position position="278"/>
    </location>
    <ligand>
        <name>FAD</name>
        <dbReference type="ChEBI" id="CHEBI:57692"/>
    </ligand>
</feature>
<keyword evidence="6" id="KW-0274">FAD</keyword>
<evidence type="ECO:0000313" key="8">
    <source>
        <dbReference type="EMBL" id="KAK5060204.1"/>
    </source>
</evidence>
<evidence type="ECO:0000256" key="6">
    <source>
        <dbReference type="RuleBase" id="RU362067"/>
    </source>
</evidence>
<keyword evidence="6" id="KW-0285">Flavoprotein</keyword>
<dbReference type="AlphaFoldDB" id="A0AAV9NL79"/>
<dbReference type="RefSeq" id="XP_064710025.1">
    <property type="nucleotide sequence ID" value="XM_064853626.1"/>
</dbReference>
<proteinExistence type="inferred from homology"/>
<dbReference type="PANTHER" id="PTHR43563">
    <property type="entry name" value="AMINE OXIDASE"/>
    <property type="match status" value="1"/>
</dbReference>
<keyword evidence="3 6" id="KW-0560">Oxidoreductase</keyword>
<dbReference type="PRINTS" id="PR00757">
    <property type="entry name" value="AMINEOXDASEF"/>
</dbReference>
<feature type="binding site" evidence="5">
    <location>
        <begin position="68"/>
        <end position="69"/>
    </location>
    <ligand>
        <name>FAD</name>
        <dbReference type="ChEBI" id="CHEBI:57692"/>
    </ligand>
</feature>
<dbReference type="InterPro" id="IPR050703">
    <property type="entry name" value="Flavin_MAO"/>
</dbReference>
<dbReference type="Proteomes" id="UP001358417">
    <property type="component" value="Unassembled WGS sequence"/>
</dbReference>
<comment type="similarity">
    <text evidence="2 6">Belongs to the flavin monoamine oxidase family.</text>
</comment>
<dbReference type="InterPro" id="IPR036188">
    <property type="entry name" value="FAD/NAD-bd_sf"/>
</dbReference>
<sequence length="516" mass="57404">MSTTDGFQYLTTGSCLTTGLPTAAVVTPTEHNARRDKIYDVIVIGAGYAGLIACRELASRGRHVLLIEARDRIGGRTFSAEFDGQQWDIGGTWMHWFMPHVYSEISRYGLVEQLQVKKVVNDKNSYTTLRYDGGEINLSPRDESKMREKALRTFFDVDGENGRIVMPTPNRDTLNLKAFRELGALSVRERLNQVKSQLTDAELAFVEGTVINWCGMDLAQMSFWDCMRWWSLAGHVPDGIDTVTFTYKLACGQTGFARAIFDDVASAPNFSYAFCSPVAKISSHGSTVTVTTTCKKSYTAKHLISTIPWSILGSLKWEPPLPENKGACFQKVSQGNSTKIYAEVAGSEWDAWQFISPSSDLTGGIQFMASSGCTPLGNARMVCFSLRDGKNMELVAEKDPERAVAAFKKVNPQLDVKRLVRINTGLRIFRCSADDLQIWHNWTEDPYTKGIWVMFRTGEAEEALPVLRQSVGNIHFASADWAQGWRGFIDGAIEQGLQAGVQVQKLLRAREVTPSL</sequence>
<organism evidence="8 9">
    <name type="scientific">Exophiala bonariae</name>
    <dbReference type="NCBI Taxonomy" id="1690606"/>
    <lineage>
        <taxon>Eukaryota</taxon>
        <taxon>Fungi</taxon>
        <taxon>Dikarya</taxon>
        <taxon>Ascomycota</taxon>
        <taxon>Pezizomycotina</taxon>
        <taxon>Eurotiomycetes</taxon>
        <taxon>Chaetothyriomycetidae</taxon>
        <taxon>Chaetothyriales</taxon>
        <taxon>Herpotrichiellaceae</taxon>
        <taxon>Exophiala</taxon>
    </lineage>
</organism>
<keyword evidence="9" id="KW-1185">Reference proteome</keyword>
<dbReference type="Gene3D" id="1.10.405.10">
    <property type="entry name" value="Guanine Nucleotide Dissociation Inhibitor, domain 1"/>
    <property type="match status" value="1"/>
</dbReference>
<dbReference type="EC" id="1.4.3.-" evidence="6"/>
<dbReference type="SUPFAM" id="SSF51905">
    <property type="entry name" value="FAD/NAD(P)-binding domain"/>
    <property type="match status" value="1"/>
</dbReference>
<dbReference type="PANTHER" id="PTHR43563:SF1">
    <property type="entry name" value="AMINE OXIDASE [FLAVIN-CONTAINING] B"/>
    <property type="match status" value="1"/>
</dbReference>
<evidence type="ECO:0000313" key="9">
    <source>
        <dbReference type="Proteomes" id="UP001358417"/>
    </source>
</evidence>
<dbReference type="Pfam" id="PF01593">
    <property type="entry name" value="Amino_oxidase"/>
    <property type="match status" value="1"/>
</dbReference>
<dbReference type="GeneID" id="89978247"/>
<feature type="domain" description="Amine oxidase" evidence="7">
    <location>
        <begin position="49"/>
        <end position="500"/>
    </location>
</feature>
<dbReference type="Gene3D" id="3.90.660.10">
    <property type="match status" value="1"/>
</dbReference>
<name>A0AAV9NL79_9EURO</name>
<accession>A0AAV9NL79</accession>
<dbReference type="InterPro" id="IPR001613">
    <property type="entry name" value="Flavin_amine_oxidase"/>
</dbReference>
<evidence type="ECO:0000256" key="5">
    <source>
        <dbReference type="PIRSR" id="PIRSR601613-1"/>
    </source>
</evidence>
<gene>
    <name evidence="8" type="ORF">LTR84_010089</name>
</gene>
<reference evidence="8 9" key="1">
    <citation type="submission" date="2023-08" db="EMBL/GenBank/DDBJ databases">
        <title>Black Yeasts Isolated from many extreme environments.</title>
        <authorList>
            <person name="Coleine C."/>
            <person name="Stajich J.E."/>
            <person name="Selbmann L."/>
        </authorList>
    </citation>
    <scope>NUCLEOTIDE SEQUENCE [LARGE SCALE GENOMIC DNA]</scope>
    <source>
        <strain evidence="8 9">CCFEE 5792</strain>
    </source>
</reference>
<dbReference type="EMBL" id="JAVRRD010000004">
    <property type="protein sequence ID" value="KAK5060204.1"/>
    <property type="molecule type" value="Genomic_DNA"/>
</dbReference>
<evidence type="ECO:0000256" key="1">
    <source>
        <dbReference type="ARBA" id="ARBA00001974"/>
    </source>
</evidence>
<dbReference type="InterPro" id="IPR002937">
    <property type="entry name" value="Amino_oxidase"/>
</dbReference>
<comment type="catalytic activity">
    <reaction evidence="4">
        <text>a secondary aliphatic amine + O2 + H2O = a primary amine + an aldehyde + H2O2</text>
        <dbReference type="Rhea" id="RHEA:26414"/>
        <dbReference type="ChEBI" id="CHEBI:15377"/>
        <dbReference type="ChEBI" id="CHEBI:15379"/>
        <dbReference type="ChEBI" id="CHEBI:16240"/>
        <dbReference type="ChEBI" id="CHEBI:17478"/>
        <dbReference type="ChEBI" id="CHEBI:58855"/>
        <dbReference type="ChEBI" id="CHEBI:65296"/>
        <dbReference type="EC" id="1.4.3.4"/>
    </reaction>
</comment>
<evidence type="ECO:0000259" key="7">
    <source>
        <dbReference type="Pfam" id="PF01593"/>
    </source>
</evidence>
<dbReference type="GO" id="GO:0097621">
    <property type="term" value="F:monoamine oxidase activity"/>
    <property type="evidence" value="ECO:0007669"/>
    <property type="project" value="UniProtKB-EC"/>
</dbReference>
<evidence type="ECO:0000256" key="3">
    <source>
        <dbReference type="ARBA" id="ARBA00023002"/>
    </source>
</evidence>
<protein>
    <recommendedName>
        <fullName evidence="6">Amine oxidase</fullName>
        <ecNumber evidence="6">1.4.3.-</ecNumber>
    </recommendedName>
</protein>
<comment type="cofactor">
    <cofactor evidence="1 6">
        <name>FAD</name>
        <dbReference type="ChEBI" id="CHEBI:57692"/>
    </cofactor>
</comment>